<comment type="caution">
    <text evidence="1">The sequence shown here is derived from an EMBL/GenBank/DDBJ whole genome shotgun (WGS) entry which is preliminary data.</text>
</comment>
<gene>
    <name evidence="1" type="ORF">KUTeg_024714</name>
</gene>
<dbReference type="Proteomes" id="UP001217089">
    <property type="component" value="Unassembled WGS sequence"/>
</dbReference>
<sequence length="102" mass="12336">MIQNYDVTNVSCLFKQKLLFDFLIGKFKPLTFTCSYIYKLKQLFMTSNKSIYWHLKKERKKLSSCFNTCSGIKNKIFFVKNIKMYLYFIHMYTCISESLKYI</sequence>
<name>A0ABQ9E4E0_TEGGR</name>
<organism evidence="1 2">
    <name type="scientific">Tegillarca granosa</name>
    <name type="common">Malaysian cockle</name>
    <name type="synonym">Anadara granosa</name>
    <dbReference type="NCBI Taxonomy" id="220873"/>
    <lineage>
        <taxon>Eukaryota</taxon>
        <taxon>Metazoa</taxon>
        <taxon>Spiralia</taxon>
        <taxon>Lophotrochozoa</taxon>
        <taxon>Mollusca</taxon>
        <taxon>Bivalvia</taxon>
        <taxon>Autobranchia</taxon>
        <taxon>Pteriomorphia</taxon>
        <taxon>Arcoida</taxon>
        <taxon>Arcoidea</taxon>
        <taxon>Arcidae</taxon>
        <taxon>Tegillarca</taxon>
    </lineage>
</organism>
<evidence type="ECO:0000313" key="2">
    <source>
        <dbReference type="Proteomes" id="UP001217089"/>
    </source>
</evidence>
<reference evidence="1 2" key="1">
    <citation type="submission" date="2022-12" db="EMBL/GenBank/DDBJ databases">
        <title>Chromosome-level genome of Tegillarca granosa.</title>
        <authorList>
            <person name="Kim J."/>
        </authorList>
    </citation>
    <scope>NUCLEOTIDE SEQUENCE [LARGE SCALE GENOMIC DNA]</scope>
    <source>
        <strain evidence="1">Teg-2019</strain>
        <tissue evidence="1">Adductor muscle</tissue>
    </source>
</reference>
<accession>A0ABQ9E4E0</accession>
<dbReference type="EMBL" id="JARBDR010000923">
    <property type="protein sequence ID" value="KAJ8298183.1"/>
    <property type="molecule type" value="Genomic_DNA"/>
</dbReference>
<protein>
    <submittedName>
        <fullName evidence="1">Uncharacterized protein</fullName>
    </submittedName>
</protein>
<keyword evidence="2" id="KW-1185">Reference proteome</keyword>
<proteinExistence type="predicted"/>
<evidence type="ECO:0000313" key="1">
    <source>
        <dbReference type="EMBL" id="KAJ8298183.1"/>
    </source>
</evidence>